<evidence type="ECO:0000313" key="3">
    <source>
        <dbReference type="Proteomes" id="UP000053820"/>
    </source>
</evidence>
<gene>
    <name evidence="2" type="ORF">HYDPIDRAFT_31116</name>
</gene>
<dbReference type="EMBL" id="KN839860">
    <property type="protein sequence ID" value="KIJ61793.1"/>
    <property type="molecule type" value="Genomic_DNA"/>
</dbReference>
<dbReference type="Proteomes" id="UP000053820">
    <property type="component" value="Unassembled WGS sequence"/>
</dbReference>
<organism evidence="2 3">
    <name type="scientific">Hydnomerulius pinastri MD-312</name>
    <dbReference type="NCBI Taxonomy" id="994086"/>
    <lineage>
        <taxon>Eukaryota</taxon>
        <taxon>Fungi</taxon>
        <taxon>Dikarya</taxon>
        <taxon>Basidiomycota</taxon>
        <taxon>Agaricomycotina</taxon>
        <taxon>Agaricomycetes</taxon>
        <taxon>Agaricomycetidae</taxon>
        <taxon>Boletales</taxon>
        <taxon>Boletales incertae sedis</taxon>
        <taxon>Leucogyrophana</taxon>
    </lineage>
</organism>
<protein>
    <submittedName>
        <fullName evidence="2">Uncharacterized protein</fullName>
    </submittedName>
</protein>
<feature type="compositionally biased region" description="Polar residues" evidence="1">
    <location>
        <begin position="16"/>
        <end position="38"/>
    </location>
</feature>
<dbReference type="AlphaFoldDB" id="A0A0C9W585"/>
<feature type="region of interest" description="Disordered" evidence="1">
    <location>
        <begin position="1"/>
        <end position="73"/>
    </location>
</feature>
<reference evidence="2 3" key="1">
    <citation type="submission" date="2014-04" db="EMBL/GenBank/DDBJ databases">
        <title>Evolutionary Origins and Diversification of the Mycorrhizal Mutualists.</title>
        <authorList>
            <consortium name="DOE Joint Genome Institute"/>
            <consortium name="Mycorrhizal Genomics Consortium"/>
            <person name="Kohler A."/>
            <person name="Kuo A."/>
            <person name="Nagy L.G."/>
            <person name="Floudas D."/>
            <person name="Copeland A."/>
            <person name="Barry K.W."/>
            <person name="Cichocki N."/>
            <person name="Veneault-Fourrey C."/>
            <person name="LaButti K."/>
            <person name="Lindquist E.A."/>
            <person name="Lipzen A."/>
            <person name="Lundell T."/>
            <person name="Morin E."/>
            <person name="Murat C."/>
            <person name="Riley R."/>
            <person name="Ohm R."/>
            <person name="Sun H."/>
            <person name="Tunlid A."/>
            <person name="Henrissat B."/>
            <person name="Grigoriev I.V."/>
            <person name="Hibbett D.S."/>
            <person name="Martin F."/>
        </authorList>
    </citation>
    <scope>NUCLEOTIDE SEQUENCE [LARGE SCALE GENOMIC DNA]</scope>
    <source>
        <strain evidence="2 3">MD-312</strain>
    </source>
</reference>
<keyword evidence="3" id="KW-1185">Reference proteome</keyword>
<evidence type="ECO:0000313" key="2">
    <source>
        <dbReference type="EMBL" id="KIJ61793.1"/>
    </source>
</evidence>
<proteinExistence type="predicted"/>
<dbReference type="SUPFAM" id="SSF53254">
    <property type="entry name" value="Phosphoglycerate mutase-like"/>
    <property type="match status" value="1"/>
</dbReference>
<dbReference type="InterPro" id="IPR029033">
    <property type="entry name" value="His_PPase_superfam"/>
</dbReference>
<sequence>MKVKEGEGRGRYDLDITSSPLAHSLVGPSTETHPQRTPDNLYPNERLLNPAPVRRLPPRGSRRRNCTGPSRHHKHGLVPLAEQIWTWSCDAGQLTSRGLEDAMKHGQIDALVPNYGCPNADAIRSVYQPVPAWTTHLAQHQSLQDRLDATFGTAGLTAWSSWYDHISEPFTCHCHPLRCNSTGACVSEDDASTVFGLGDWEYK</sequence>
<dbReference type="OrthoDB" id="10262962at2759"/>
<feature type="compositionally biased region" description="Basic and acidic residues" evidence="1">
    <location>
        <begin position="1"/>
        <end position="14"/>
    </location>
</feature>
<name>A0A0C9W585_9AGAM</name>
<evidence type="ECO:0000256" key="1">
    <source>
        <dbReference type="SAM" id="MobiDB-lite"/>
    </source>
</evidence>
<accession>A0A0C9W585</accession>
<dbReference type="HOGENOM" id="CLU_1349088_0_0_1"/>
<feature type="compositionally biased region" description="Basic residues" evidence="1">
    <location>
        <begin position="56"/>
        <end position="73"/>
    </location>
</feature>